<organism evidence="2 3">
    <name type="scientific">Natrinema hispanicum</name>
    <dbReference type="NCBI Taxonomy" id="392421"/>
    <lineage>
        <taxon>Archaea</taxon>
        <taxon>Methanobacteriati</taxon>
        <taxon>Methanobacteriota</taxon>
        <taxon>Stenosarchaea group</taxon>
        <taxon>Halobacteria</taxon>
        <taxon>Halobacteriales</taxon>
        <taxon>Natrialbaceae</taxon>
        <taxon>Natrinema</taxon>
    </lineage>
</organism>
<evidence type="ECO:0000313" key="1">
    <source>
        <dbReference type="EMBL" id="SDB98546.1"/>
    </source>
</evidence>
<dbReference type="EMBL" id="FOIC01000002">
    <property type="protein sequence ID" value="SES91684.1"/>
    <property type="molecule type" value="Genomic_DNA"/>
</dbReference>
<accession>A0A1I0AEQ6</accession>
<evidence type="ECO:0000313" key="4">
    <source>
        <dbReference type="Proteomes" id="UP000324021"/>
    </source>
</evidence>
<gene>
    <name evidence="2" type="ORF">SAMN04488694_102311</name>
    <name evidence="1" type="ORF">SAMN05192552_100138</name>
</gene>
<dbReference type="Proteomes" id="UP000199320">
    <property type="component" value="Unassembled WGS sequence"/>
</dbReference>
<evidence type="ECO:0000313" key="2">
    <source>
        <dbReference type="EMBL" id="SES91684.1"/>
    </source>
</evidence>
<name>A0A1I0AEQ6_9EURY</name>
<reference evidence="3 4" key="2">
    <citation type="submission" date="2016-10" db="EMBL/GenBank/DDBJ databases">
        <authorList>
            <person name="Varghese N."/>
            <person name="Submissions S."/>
        </authorList>
    </citation>
    <scope>NUCLEOTIDE SEQUENCE [LARGE SCALE GENOMIC DNA]</scope>
    <source>
        <strain evidence="1 4">CDM_1</strain>
        <strain evidence="3">CDM_6</strain>
    </source>
</reference>
<evidence type="ECO:0000313" key="3">
    <source>
        <dbReference type="Proteomes" id="UP000199320"/>
    </source>
</evidence>
<sequence length="79" mass="8867">MVVSDDETVYVAAGTTRYHEYRECQGLSHAREIYERPRSSLPEEFTLCKLCSGAYHLDPSDGPMVTASRLEELDPDDVG</sequence>
<dbReference type="Proteomes" id="UP000324021">
    <property type="component" value="Unassembled WGS sequence"/>
</dbReference>
<reference evidence="2" key="1">
    <citation type="submission" date="2016-10" db="EMBL/GenBank/DDBJ databases">
        <authorList>
            <person name="de Groot N.N."/>
        </authorList>
    </citation>
    <scope>NUCLEOTIDE SEQUENCE [LARGE SCALE GENOMIC DNA]</scope>
    <source>
        <strain evidence="2">CDM_6</strain>
    </source>
</reference>
<dbReference type="AlphaFoldDB" id="A0A1I0AEQ6"/>
<dbReference type="EMBL" id="FMZP01000001">
    <property type="protein sequence ID" value="SDB98546.1"/>
    <property type="molecule type" value="Genomic_DNA"/>
</dbReference>
<proteinExistence type="predicted"/>
<protein>
    <submittedName>
        <fullName evidence="2">Uncharacterized protein</fullName>
    </submittedName>
</protein>
<keyword evidence="3" id="KW-1185">Reference proteome</keyword>